<reference evidence="8 9" key="1">
    <citation type="journal article" date="2015" name="Genome Biol. Evol.">
        <title>The genome of winter moth (Operophtera brumata) provides a genomic perspective on sexual dimorphism and phenology.</title>
        <authorList>
            <person name="Derks M.F."/>
            <person name="Smit S."/>
            <person name="Salis L."/>
            <person name="Schijlen E."/>
            <person name="Bossers A."/>
            <person name="Mateman C."/>
            <person name="Pijl A.S."/>
            <person name="de Ridder D."/>
            <person name="Groenen M.A."/>
            <person name="Visser M.E."/>
            <person name="Megens H.J."/>
        </authorList>
    </citation>
    <scope>NUCLEOTIDE SEQUENCE [LARGE SCALE GENOMIC DNA]</scope>
    <source>
        <strain evidence="8">WM2013NL</strain>
        <tissue evidence="8">Head and thorax</tissue>
    </source>
</reference>
<comment type="subcellular location">
    <subcellularLocation>
        <location evidence="1 7">Endoplasmic reticulum membrane</location>
        <topology evidence="1 7">Multi-pass membrane protein</topology>
    </subcellularLocation>
</comment>
<gene>
    <name evidence="8" type="ORF">OBRU01_12816</name>
</gene>
<evidence type="ECO:0000256" key="1">
    <source>
        <dbReference type="ARBA" id="ARBA00004477"/>
    </source>
</evidence>
<dbReference type="GO" id="GO:0006950">
    <property type="term" value="P:response to stress"/>
    <property type="evidence" value="ECO:0007669"/>
    <property type="project" value="UniProtKB-ARBA"/>
</dbReference>
<dbReference type="InterPro" id="IPR007599">
    <property type="entry name" value="DER1"/>
</dbReference>
<accession>A0A0L7L279</accession>
<comment type="caution">
    <text evidence="7">Lacks conserved residue(s) required for the propagation of feature annotation.</text>
</comment>
<dbReference type="GO" id="GO:0005789">
    <property type="term" value="C:endoplasmic reticulum membrane"/>
    <property type="evidence" value="ECO:0007669"/>
    <property type="project" value="UniProtKB-SubCell"/>
</dbReference>
<dbReference type="STRING" id="104452.A0A0L7L279"/>
<name>A0A0L7L279_OPEBR</name>
<organism evidence="8 9">
    <name type="scientific">Operophtera brumata</name>
    <name type="common">Winter moth</name>
    <name type="synonym">Phalaena brumata</name>
    <dbReference type="NCBI Taxonomy" id="104452"/>
    <lineage>
        <taxon>Eukaryota</taxon>
        <taxon>Metazoa</taxon>
        <taxon>Ecdysozoa</taxon>
        <taxon>Arthropoda</taxon>
        <taxon>Hexapoda</taxon>
        <taxon>Insecta</taxon>
        <taxon>Pterygota</taxon>
        <taxon>Neoptera</taxon>
        <taxon>Endopterygota</taxon>
        <taxon>Lepidoptera</taxon>
        <taxon>Glossata</taxon>
        <taxon>Ditrysia</taxon>
        <taxon>Geometroidea</taxon>
        <taxon>Geometridae</taxon>
        <taxon>Larentiinae</taxon>
        <taxon>Operophtera</taxon>
    </lineage>
</organism>
<comment type="similarity">
    <text evidence="2 7">Belongs to the derlin family.</text>
</comment>
<evidence type="ECO:0000313" key="8">
    <source>
        <dbReference type="EMBL" id="KOB69379.1"/>
    </source>
</evidence>
<protein>
    <recommendedName>
        <fullName evidence="7">Derlin</fullName>
    </recommendedName>
</protein>
<dbReference type="PANTHER" id="PTHR11009">
    <property type="entry name" value="DER1-LIKE PROTEIN, DERLIN"/>
    <property type="match status" value="1"/>
</dbReference>
<evidence type="ECO:0000256" key="4">
    <source>
        <dbReference type="ARBA" id="ARBA00022824"/>
    </source>
</evidence>
<feature type="transmembrane region" description="Helical" evidence="7">
    <location>
        <begin position="46"/>
        <end position="65"/>
    </location>
</feature>
<dbReference type="Proteomes" id="UP000037510">
    <property type="component" value="Unassembled WGS sequence"/>
</dbReference>
<evidence type="ECO:0000313" key="9">
    <source>
        <dbReference type="Proteomes" id="UP000037510"/>
    </source>
</evidence>
<keyword evidence="9" id="KW-1185">Reference proteome</keyword>
<comment type="caution">
    <text evidence="8">The sequence shown here is derived from an EMBL/GenBank/DDBJ whole genome shotgun (WGS) entry which is preliminary data.</text>
</comment>
<dbReference type="AlphaFoldDB" id="A0A0L7L279"/>
<evidence type="ECO:0000256" key="5">
    <source>
        <dbReference type="ARBA" id="ARBA00022989"/>
    </source>
</evidence>
<comment type="function">
    <text evidence="7">May be involved in the degradation of misfolded endoplasmic reticulum (ER) luminal proteins.</text>
</comment>
<keyword evidence="3 7" id="KW-0812">Transmembrane</keyword>
<evidence type="ECO:0000256" key="2">
    <source>
        <dbReference type="ARBA" id="ARBA00008917"/>
    </source>
</evidence>
<dbReference type="EMBL" id="JTDY01003539">
    <property type="protein sequence ID" value="KOB69379.1"/>
    <property type="molecule type" value="Genomic_DNA"/>
</dbReference>
<dbReference type="Pfam" id="PF04511">
    <property type="entry name" value="DER1"/>
    <property type="match status" value="1"/>
</dbReference>
<evidence type="ECO:0000256" key="3">
    <source>
        <dbReference type="ARBA" id="ARBA00022692"/>
    </source>
</evidence>
<feature type="transmembrane region" description="Helical" evidence="7">
    <location>
        <begin position="17"/>
        <end position="39"/>
    </location>
</feature>
<evidence type="ECO:0000256" key="6">
    <source>
        <dbReference type="ARBA" id="ARBA00023136"/>
    </source>
</evidence>
<evidence type="ECO:0000256" key="7">
    <source>
        <dbReference type="RuleBase" id="RU363059"/>
    </source>
</evidence>
<proteinExistence type="inferred from homology"/>
<keyword evidence="4 7" id="KW-0256">Endoplasmic reticulum</keyword>
<sequence length="129" mass="14940">MSEFKDWWNGVPFFTRYWLSLTIGLSLLGRFGLLNMYYLMLDFPSIFYSFQILMDPMVLSVLYVWCQLNKDMIVSFWFGTRFKAMKQIFPDTRYVGGFGSGPRDVRPAAAPARETFGHNWGRGHALGGN</sequence>
<keyword evidence="6 7" id="KW-0472">Membrane</keyword>
<keyword evidence="5 7" id="KW-1133">Transmembrane helix</keyword>